<organism evidence="2 3">
    <name type="scientific">Candidatus Brocadia fulgida</name>
    <dbReference type="NCBI Taxonomy" id="380242"/>
    <lineage>
        <taxon>Bacteria</taxon>
        <taxon>Pseudomonadati</taxon>
        <taxon>Planctomycetota</taxon>
        <taxon>Candidatus Brocadiia</taxon>
        <taxon>Candidatus Brocadiales</taxon>
        <taxon>Candidatus Brocadiaceae</taxon>
        <taxon>Candidatus Brocadia</taxon>
    </lineage>
</organism>
<feature type="domain" description="DZANK-type" evidence="1">
    <location>
        <begin position="18"/>
        <end position="60"/>
    </location>
</feature>
<gene>
    <name evidence="2" type="ORF">BROFUL_01141</name>
</gene>
<dbReference type="AlphaFoldDB" id="A0A0M2V065"/>
<evidence type="ECO:0000313" key="2">
    <source>
        <dbReference type="EMBL" id="KKO20139.1"/>
    </source>
</evidence>
<dbReference type="Pfam" id="PF12773">
    <property type="entry name" value="DZR"/>
    <property type="match status" value="1"/>
</dbReference>
<reference evidence="2 3" key="1">
    <citation type="journal article" date="2013" name="BMC Microbiol.">
        <title>Identification of the type II cytochrome c maturation pathway in anammox bacteria by comparative genomics.</title>
        <authorList>
            <person name="Ferousi C."/>
            <person name="Speth D.R."/>
            <person name="Reimann J."/>
            <person name="Op den Camp H.J."/>
            <person name="Allen J.W."/>
            <person name="Keltjens J.T."/>
            <person name="Jetten M.S."/>
        </authorList>
    </citation>
    <scope>NUCLEOTIDE SEQUENCE [LARGE SCALE GENOMIC DNA]</scope>
    <source>
        <strain evidence="2">RU1</strain>
    </source>
</reference>
<dbReference type="EMBL" id="LAQJ01000123">
    <property type="protein sequence ID" value="KKO20139.1"/>
    <property type="molecule type" value="Genomic_DNA"/>
</dbReference>
<keyword evidence="3" id="KW-1185">Reference proteome</keyword>
<sequence length="85" mass="9799">MSDQILTERDDRVCPNTNCQYDNHVKGANFCILCGTLLYHRCENCLDVNPRYARFCYYCGSSLSEIKPSVQYEADFGESFGKKPR</sequence>
<evidence type="ECO:0000259" key="1">
    <source>
        <dbReference type="Pfam" id="PF12773"/>
    </source>
</evidence>
<dbReference type="Proteomes" id="UP000034954">
    <property type="component" value="Unassembled WGS sequence"/>
</dbReference>
<accession>A0A0M2V065</accession>
<dbReference type="InterPro" id="IPR025874">
    <property type="entry name" value="DZR"/>
</dbReference>
<evidence type="ECO:0000313" key="3">
    <source>
        <dbReference type="Proteomes" id="UP000034954"/>
    </source>
</evidence>
<protein>
    <recommendedName>
        <fullName evidence="1">DZANK-type domain-containing protein</fullName>
    </recommendedName>
</protein>
<proteinExistence type="predicted"/>
<name>A0A0M2V065_9BACT</name>
<comment type="caution">
    <text evidence="2">The sequence shown here is derived from an EMBL/GenBank/DDBJ whole genome shotgun (WGS) entry which is preliminary data.</text>
</comment>